<protein>
    <submittedName>
        <fullName evidence="1">Uncharacterized protein</fullName>
    </submittedName>
</protein>
<name>M2QWL2_CERS8</name>
<organism evidence="1 2">
    <name type="scientific">Ceriporiopsis subvermispora (strain B)</name>
    <name type="common">White-rot fungus</name>
    <name type="synonym">Gelatoporia subvermispora</name>
    <dbReference type="NCBI Taxonomy" id="914234"/>
    <lineage>
        <taxon>Eukaryota</taxon>
        <taxon>Fungi</taxon>
        <taxon>Dikarya</taxon>
        <taxon>Basidiomycota</taxon>
        <taxon>Agaricomycotina</taxon>
        <taxon>Agaricomycetes</taxon>
        <taxon>Polyporales</taxon>
        <taxon>Gelatoporiaceae</taxon>
        <taxon>Gelatoporia</taxon>
    </lineage>
</organism>
<gene>
    <name evidence="1" type="ORF">CERSUDRAFT_43089</name>
</gene>
<evidence type="ECO:0000313" key="2">
    <source>
        <dbReference type="Proteomes" id="UP000016930"/>
    </source>
</evidence>
<keyword evidence="2" id="KW-1185">Reference proteome</keyword>
<evidence type="ECO:0000313" key="1">
    <source>
        <dbReference type="EMBL" id="EMD41488.1"/>
    </source>
</evidence>
<reference evidence="1 2" key="1">
    <citation type="journal article" date="2012" name="Proc. Natl. Acad. Sci. U.S.A.">
        <title>Comparative genomics of Ceriporiopsis subvermispora and Phanerochaete chrysosporium provide insight into selective ligninolysis.</title>
        <authorList>
            <person name="Fernandez-Fueyo E."/>
            <person name="Ruiz-Duenas F.J."/>
            <person name="Ferreira P."/>
            <person name="Floudas D."/>
            <person name="Hibbett D.S."/>
            <person name="Canessa P."/>
            <person name="Larrondo L.F."/>
            <person name="James T.Y."/>
            <person name="Seelenfreund D."/>
            <person name="Lobos S."/>
            <person name="Polanco R."/>
            <person name="Tello M."/>
            <person name="Honda Y."/>
            <person name="Watanabe T."/>
            <person name="Watanabe T."/>
            <person name="Ryu J.S."/>
            <person name="Kubicek C.P."/>
            <person name="Schmoll M."/>
            <person name="Gaskell J."/>
            <person name="Hammel K.E."/>
            <person name="St John F.J."/>
            <person name="Vanden Wymelenberg A."/>
            <person name="Sabat G."/>
            <person name="Splinter BonDurant S."/>
            <person name="Syed K."/>
            <person name="Yadav J.S."/>
            <person name="Doddapaneni H."/>
            <person name="Subramanian V."/>
            <person name="Lavin J.L."/>
            <person name="Oguiza J.A."/>
            <person name="Perez G."/>
            <person name="Pisabarro A.G."/>
            <person name="Ramirez L."/>
            <person name="Santoyo F."/>
            <person name="Master E."/>
            <person name="Coutinho P.M."/>
            <person name="Henrissat B."/>
            <person name="Lombard V."/>
            <person name="Magnuson J.K."/>
            <person name="Kuees U."/>
            <person name="Hori C."/>
            <person name="Igarashi K."/>
            <person name="Samejima M."/>
            <person name="Held B.W."/>
            <person name="Barry K.W."/>
            <person name="LaButti K.M."/>
            <person name="Lapidus A."/>
            <person name="Lindquist E.A."/>
            <person name="Lucas S.M."/>
            <person name="Riley R."/>
            <person name="Salamov A.A."/>
            <person name="Hoffmeister D."/>
            <person name="Schwenk D."/>
            <person name="Hadar Y."/>
            <person name="Yarden O."/>
            <person name="de Vries R.P."/>
            <person name="Wiebenga A."/>
            <person name="Stenlid J."/>
            <person name="Eastwood D."/>
            <person name="Grigoriev I.V."/>
            <person name="Berka R.M."/>
            <person name="Blanchette R.A."/>
            <person name="Kersten P."/>
            <person name="Martinez A.T."/>
            <person name="Vicuna R."/>
            <person name="Cullen D."/>
        </authorList>
    </citation>
    <scope>NUCLEOTIDE SEQUENCE [LARGE SCALE GENOMIC DNA]</scope>
    <source>
        <strain evidence="1 2">B</strain>
    </source>
</reference>
<dbReference type="EMBL" id="KB445791">
    <property type="protein sequence ID" value="EMD41488.1"/>
    <property type="molecule type" value="Genomic_DNA"/>
</dbReference>
<sequence>TGMFALYFPRLYRYYRVTIRDLERTFDIKQPFLDCQFTGTTANYRPRVVTPMHLDEINLVFGVCAIFVRGQSNHHEGEHLFLILEIVVEFPAGTIATILIPDGNAAIESTA</sequence>
<proteinExistence type="predicted"/>
<accession>M2QWL2</accession>
<dbReference type="OrthoDB" id="2797114at2759"/>
<dbReference type="HOGENOM" id="CLU_2164310_0_0_1"/>
<feature type="non-terminal residue" evidence="1">
    <location>
        <position position="1"/>
    </location>
</feature>
<dbReference type="AlphaFoldDB" id="M2QWL2"/>
<dbReference type="Proteomes" id="UP000016930">
    <property type="component" value="Unassembled WGS sequence"/>
</dbReference>